<sequence length="36" mass="3901">MVVISNMPMCFSDAKHLGGDEVEYYCKKFGAGTSLA</sequence>
<reference evidence="2" key="2">
    <citation type="submission" date="2021-05" db="EMBL/GenBank/DDBJ databases">
        <authorList>
            <person name="Moolhuijzen P.M."/>
            <person name="Moffat C.S."/>
        </authorList>
    </citation>
    <scope>NUCLEOTIDE SEQUENCE</scope>
    <source>
        <strain evidence="2">86-124</strain>
    </source>
</reference>
<dbReference type="EMBL" id="NQIK02000010">
    <property type="protein sequence ID" value="KAF7564744.1"/>
    <property type="molecule type" value="Genomic_DNA"/>
</dbReference>
<dbReference type="EMBL" id="NRDI02000014">
    <property type="protein sequence ID" value="KAI1511163.1"/>
    <property type="molecule type" value="Genomic_DNA"/>
</dbReference>
<dbReference type="AlphaFoldDB" id="A0A5M9KWW1"/>
<evidence type="ECO:0000313" key="2">
    <source>
        <dbReference type="EMBL" id="KAI1511163.1"/>
    </source>
</evidence>
<dbReference type="OrthoDB" id="3489571at2759"/>
<keyword evidence="4" id="KW-1185">Reference proteome</keyword>
<organism evidence="1 3">
    <name type="scientific">Pyrenophora tritici-repentis</name>
    <dbReference type="NCBI Taxonomy" id="45151"/>
    <lineage>
        <taxon>Eukaryota</taxon>
        <taxon>Fungi</taxon>
        <taxon>Dikarya</taxon>
        <taxon>Ascomycota</taxon>
        <taxon>Pezizomycotina</taxon>
        <taxon>Dothideomycetes</taxon>
        <taxon>Pleosporomycetidae</taxon>
        <taxon>Pleosporales</taxon>
        <taxon>Pleosporineae</taxon>
        <taxon>Pleosporaceae</taxon>
        <taxon>Pyrenophora</taxon>
    </lineage>
</organism>
<evidence type="ECO:0000313" key="4">
    <source>
        <dbReference type="Proteomes" id="UP000249757"/>
    </source>
</evidence>
<evidence type="ECO:0000313" key="1">
    <source>
        <dbReference type="EMBL" id="KAF7564744.1"/>
    </source>
</evidence>
<comment type="caution">
    <text evidence="1">The sequence shown here is derived from an EMBL/GenBank/DDBJ whole genome shotgun (WGS) entry which is preliminary data.</text>
</comment>
<accession>A0A5M9KWW1</accession>
<gene>
    <name evidence="2" type="ORF">Ptr86124_009567</name>
    <name evidence="1" type="ORF">PtrM4_041780</name>
</gene>
<evidence type="ECO:0000313" key="3">
    <source>
        <dbReference type="Proteomes" id="UP000245464"/>
    </source>
</evidence>
<reference evidence="1" key="1">
    <citation type="journal article" date="2018" name="BMC Genomics">
        <title>Comparative genomics of the wheat fungal pathogen Pyrenophora tritici-repentis reveals chromosomal variations and genome plasticity.</title>
        <authorList>
            <person name="Moolhuijzen P."/>
            <person name="See P.T."/>
            <person name="Hane J.K."/>
            <person name="Shi G."/>
            <person name="Liu Z."/>
            <person name="Oliver R.P."/>
            <person name="Moffat C.S."/>
        </authorList>
    </citation>
    <scope>NUCLEOTIDE SEQUENCE [LARGE SCALE GENOMIC DNA]</scope>
    <source>
        <strain evidence="1">M4</strain>
    </source>
</reference>
<name>A0A5M9KWW1_9PLEO</name>
<dbReference type="Proteomes" id="UP000249757">
    <property type="component" value="Unassembled WGS sequence"/>
</dbReference>
<reference evidence="4" key="4">
    <citation type="journal article" date="2022" name="Microb. Genom.">
        <title>A global pangenome for the wheat fungal pathogen Pyrenophora tritici-repentis and prediction of effector protein structural homology.</title>
        <authorList>
            <person name="Moolhuijzen P.M."/>
            <person name="See P.T."/>
            <person name="Shi G."/>
            <person name="Powell H.R."/>
            <person name="Cockram J."/>
            <person name="Jorgensen L.N."/>
            <person name="Benslimane H."/>
            <person name="Strelkov S.E."/>
            <person name="Turner J."/>
            <person name="Liu Z."/>
            <person name="Moffat C.S."/>
        </authorList>
    </citation>
    <scope>NUCLEOTIDE SEQUENCE [LARGE SCALE GENOMIC DNA]</scope>
</reference>
<proteinExistence type="predicted"/>
<dbReference type="Proteomes" id="UP000245464">
    <property type="component" value="Chromosome 10"/>
</dbReference>
<reference evidence="2" key="3">
    <citation type="journal article" date="2022" name="bioRxiv">
        <title>A global pangenome for the wheat fungal pathogen Pyrenophora tritici-repentis and prediction of effector protein structural homology.</title>
        <authorList>
            <person name="Moolhuijzen P."/>
            <person name="See P.T."/>
            <person name="Shi G."/>
            <person name="Powell H.R."/>
            <person name="Cockram J."/>
            <person name="Jorgensen L.N."/>
            <person name="Benslimane H."/>
            <person name="Strelkov S.E."/>
            <person name="Turner J."/>
            <person name="Liu Z."/>
            <person name="Moffat C.S."/>
        </authorList>
    </citation>
    <scope>NUCLEOTIDE SEQUENCE</scope>
    <source>
        <strain evidence="2">86-124</strain>
    </source>
</reference>
<protein>
    <submittedName>
        <fullName evidence="1">Uncharacterized protein</fullName>
    </submittedName>
</protein>